<keyword evidence="3" id="KW-1185">Reference proteome</keyword>
<dbReference type="AlphaFoldDB" id="A0A4R3UN73"/>
<protein>
    <submittedName>
        <fullName evidence="2">Uncharacterized protein</fullName>
    </submittedName>
</protein>
<sequence length="138" mass="14694">MRISVALGLGFMGLLPGATHAQETCSDATLKGSYVYSTDGIVDPVQPGVRRVHVGILTFDGTGKFSGKQSSSRGGKAARETLEGSYQIAPDCSGSLTQSSILTPGTWTHWDLYVTRDGRRGEMTRMDNGSMASRSFGK</sequence>
<proteinExistence type="predicted"/>
<accession>A0A4R3UN73</accession>
<dbReference type="EMBL" id="SMBU01000023">
    <property type="protein sequence ID" value="TCU92137.1"/>
    <property type="molecule type" value="Genomic_DNA"/>
</dbReference>
<organism evidence="2 3">
    <name type="scientific">Roseateles saccharophilus</name>
    <name type="common">Pseudomonas saccharophila</name>
    <dbReference type="NCBI Taxonomy" id="304"/>
    <lineage>
        <taxon>Bacteria</taxon>
        <taxon>Pseudomonadati</taxon>
        <taxon>Pseudomonadota</taxon>
        <taxon>Betaproteobacteria</taxon>
        <taxon>Burkholderiales</taxon>
        <taxon>Sphaerotilaceae</taxon>
        <taxon>Roseateles</taxon>
    </lineage>
</organism>
<dbReference type="Proteomes" id="UP000295110">
    <property type="component" value="Unassembled WGS sequence"/>
</dbReference>
<keyword evidence="1" id="KW-0732">Signal</keyword>
<comment type="caution">
    <text evidence="2">The sequence shown here is derived from an EMBL/GenBank/DDBJ whole genome shotgun (WGS) entry which is preliminary data.</text>
</comment>
<dbReference type="OrthoDB" id="9130285at2"/>
<dbReference type="RefSeq" id="WP_132573991.1">
    <property type="nucleotide sequence ID" value="NZ_CBCSGL010000020.1"/>
</dbReference>
<gene>
    <name evidence="2" type="ORF">EV671_10232</name>
</gene>
<feature type="chain" id="PRO_5020275480" evidence="1">
    <location>
        <begin position="22"/>
        <end position="138"/>
    </location>
</feature>
<evidence type="ECO:0000313" key="3">
    <source>
        <dbReference type="Proteomes" id="UP000295110"/>
    </source>
</evidence>
<feature type="signal peptide" evidence="1">
    <location>
        <begin position="1"/>
        <end position="21"/>
    </location>
</feature>
<name>A0A4R3UN73_ROSSA</name>
<reference evidence="2 3" key="1">
    <citation type="submission" date="2019-03" db="EMBL/GenBank/DDBJ databases">
        <title>Genomic Encyclopedia of Type Strains, Phase IV (KMG-IV): sequencing the most valuable type-strain genomes for metagenomic binning, comparative biology and taxonomic classification.</title>
        <authorList>
            <person name="Goeker M."/>
        </authorList>
    </citation>
    <scope>NUCLEOTIDE SEQUENCE [LARGE SCALE GENOMIC DNA]</scope>
    <source>
        <strain evidence="2 3">DSM 654</strain>
    </source>
</reference>
<evidence type="ECO:0000313" key="2">
    <source>
        <dbReference type="EMBL" id="TCU92137.1"/>
    </source>
</evidence>
<evidence type="ECO:0000256" key="1">
    <source>
        <dbReference type="SAM" id="SignalP"/>
    </source>
</evidence>